<dbReference type="InterPro" id="IPR038459">
    <property type="entry name" value="MT_TRM10-typ_sf"/>
</dbReference>
<dbReference type="GeneID" id="101856739"/>
<feature type="domain" description="SAM-dependent MTase TRM10-type" evidence="10">
    <location>
        <begin position="276"/>
        <end position="468"/>
    </location>
</feature>
<gene>
    <name evidence="12 13 14 15" type="primary">LOC101856739</name>
</gene>
<evidence type="ECO:0000313" key="13">
    <source>
        <dbReference type="RefSeq" id="XP_005100267.1"/>
    </source>
</evidence>
<evidence type="ECO:0000256" key="8">
    <source>
        <dbReference type="ARBA" id="ARBA00023128"/>
    </source>
</evidence>
<name>A0ABM0JS43_APLCA</name>
<evidence type="ECO:0000313" key="14">
    <source>
        <dbReference type="RefSeq" id="XP_005100268.1"/>
    </source>
</evidence>
<keyword evidence="11" id="KW-1185">Reference proteome</keyword>
<reference evidence="12 13" key="1">
    <citation type="submission" date="2025-05" db="UniProtKB">
        <authorList>
            <consortium name="RefSeq"/>
        </authorList>
    </citation>
    <scope>IDENTIFICATION</scope>
</reference>
<evidence type="ECO:0000259" key="10">
    <source>
        <dbReference type="PROSITE" id="PS51675"/>
    </source>
</evidence>
<dbReference type="InterPro" id="IPR007356">
    <property type="entry name" value="tRNA_m1G_MeTrfase_euk"/>
</dbReference>
<evidence type="ECO:0000256" key="3">
    <source>
        <dbReference type="ARBA" id="ARBA00022679"/>
    </source>
</evidence>
<keyword evidence="2" id="KW-0489">Methyltransferase</keyword>
<dbReference type="PANTHER" id="PTHR13563">
    <property type="entry name" value="TRNA (GUANINE-9-) METHYLTRANSFERASE"/>
    <property type="match status" value="1"/>
</dbReference>
<evidence type="ECO:0000256" key="2">
    <source>
        <dbReference type="ARBA" id="ARBA00022603"/>
    </source>
</evidence>
<organism evidence="11 12">
    <name type="scientific">Aplysia californica</name>
    <name type="common">California sea hare</name>
    <dbReference type="NCBI Taxonomy" id="6500"/>
    <lineage>
        <taxon>Eukaryota</taxon>
        <taxon>Metazoa</taxon>
        <taxon>Spiralia</taxon>
        <taxon>Lophotrochozoa</taxon>
        <taxon>Mollusca</taxon>
        <taxon>Gastropoda</taxon>
        <taxon>Heterobranchia</taxon>
        <taxon>Euthyneura</taxon>
        <taxon>Tectipleura</taxon>
        <taxon>Aplysiida</taxon>
        <taxon>Aplysioidea</taxon>
        <taxon>Aplysiidae</taxon>
        <taxon>Aplysia</taxon>
    </lineage>
</organism>
<keyword evidence="7" id="KW-0175">Coiled coil</keyword>
<evidence type="ECO:0000256" key="5">
    <source>
        <dbReference type="ARBA" id="ARBA00022694"/>
    </source>
</evidence>
<evidence type="ECO:0000313" key="11">
    <source>
        <dbReference type="Proteomes" id="UP000694888"/>
    </source>
</evidence>
<dbReference type="Proteomes" id="UP000694888">
    <property type="component" value="Unplaced"/>
</dbReference>
<evidence type="ECO:0000256" key="6">
    <source>
        <dbReference type="ARBA" id="ARBA00022946"/>
    </source>
</evidence>
<dbReference type="PROSITE" id="PS51675">
    <property type="entry name" value="SAM_MT_TRM10"/>
    <property type="match status" value="1"/>
</dbReference>
<proteinExistence type="predicted"/>
<evidence type="ECO:0000313" key="15">
    <source>
        <dbReference type="RefSeq" id="XP_005100269.1"/>
    </source>
</evidence>
<accession>A0ABM0JS43</accession>
<dbReference type="Gene3D" id="3.40.1280.30">
    <property type="match status" value="1"/>
</dbReference>
<keyword evidence="8" id="KW-0496">Mitochondrion</keyword>
<sequence>MTTVLANQSRVPGLLHHSLLRNSKLCHHIRQYLQCSVCRAFGRIANSTRQQKDSFFPQNQCTLIASHHCHARTFVSVSSPEKSRHVIFKHNSSAPNCAGLFTHKLLSACTSLMSPRQMSSVKKPVVSRFTEDIDLDSLREELRLERKTSGQNVQLVSKIKEAVAAKCDAAVANLSEADAKSLKVIQLEHNFLYSEGYHIPSLEEMTSENWLEAMGCKSKNQRLKYYLFLQRRKVLKENFIKKREEKKQNRTVRPMNSYEHGKIFMRIYESTMKRWNNYRLASAMQYGVPLVIDMDFEKHMRPQEIRNTAHQLLDLYAFNRLDDGEPFHLHFTSCSETNSIYRMMQILFQDNQDFLATVTENSYLDLFKKQELVYLSPNGRQVLREFDPNTVYIVGAFNDKATQEPVTFAKARQQNIKCLRLPLDEHISWVSGGKDLTLDQMIKILLSVKKGKSWDEAFQFIPKRKRTARDR</sequence>
<evidence type="ECO:0000256" key="7">
    <source>
        <dbReference type="ARBA" id="ARBA00023054"/>
    </source>
</evidence>
<evidence type="ECO:0000256" key="4">
    <source>
        <dbReference type="ARBA" id="ARBA00022691"/>
    </source>
</evidence>
<keyword evidence="6" id="KW-0809">Transit peptide</keyword>
<evidence type="ECO:0000256" key="9">
    <source>
        <dbReference type="ARBA" id="ARBA00029803"/>
    </source>
</evidence>
<dbReference type="PANTHER" id="PTHR13563:SF5">
    <property type="entry name" value="TRNA METHYLTRANSFERASE 10 HOMOLOG C"/>
    <property type="match status" value="1"/>
</dbReference>
<evidence type="ECO:0000313" key="12">
    <source>
        <dbReference type="RefSeq" id="XP_005100266.1"/>
    </source>
</evidence>
<dbReference type="RefSeq" id="XP_005100268.1">
    <property type="nucleotide sequence ID" value="XM_005100211.3"/>
</dbReference>
<protein>
    <recommendedName>
        <fullName evidence="9">RNA (guanine-9-)-methyltransferase domain-containing protein 1</fullName>
    </recommendedName>
</protein>
<dbReference type="InterPro" id="IPR025812">
    <property type="entry name" value="Trm10_C_MTase_dom"/>
</dbReference>
<keyword evidence="4" id="KW-0949">S-adenosyl-L-methionine</keyword>
<keyword evidence="3" id="KW-0808">Transferase</keyword>
<keyword evidence="5" id="KW-0819">tRNA processing</keyword>
<dbReference type="CDD" id="cd18102">
    <property type="entry name" value="Trm10_MRRP1"/>
    <property type="match status" value="1"/>
</dbReference>
<dbReference type="RefSeq" id="XP_005100269.1">
    <property type="nucleotide sequence ID" value="XM_005100212.3"/>
</dbReference>
<dbReference type="RefSeq" id="XP_005100267.1">
    <property type="nucleotide sequence ID" value="XM_005100210.3"/>
</dbReference>
<dbReference type="InterPro" id="IPR028564">
    <property type="entry name" value="MT_TRM10-typ"/>
</dbReference>
<comment type="subcellular location">
    <subcellularLocation>
        <location evidence="1">Mitochondrion</location>
    </subcellularLocation>
</comment>
<evidence type="ECO:0000256" key="1">
    <source>
        <dbReference type="ARBA" id="ARBA00004173"/>
    </source>
</evidence>
<dbReference type="RefSeq" id="XP_005100266.1">
    <property type="nucleotide sequence ID" value="XM_005100209.2"/>
</dbReference>